<keyword evidence="4" id="KW-1185">Reference proteome</keyword>
<reference evidence="4" key="1">
    <citation type="submission" date="2016-10" db="EMBL/GenBank/DDBJ databases">
        <authorList>
            <person name="Varghese N."/>
            <person name="Submissions S."/>
        </authorList>
    </citation>
    <scope>NUCLEOTIDE SEQUENCE [LARGE SCALE GENOMIC DNA]</scope>
    <source>
        <strain evidence="4">DSM 22965</strain>
    </source>
</reference>
<evidence type="ECO:0000313" key="4">
    <source>
        <dbReference type="Proteomes" id="UP000199649"/>
    </source>
</evidence>
<dbReference type="OrthoDB" id="8968203at2"/>
<evidence type="ECO:0000256" key="1">
    <source>
        <dbReference type="ARBA" id="ARBA00007689"/>
    </source>
</evidence>
<organism evidence="3 4">
    <name type="scientific">Agrococcus carbonis</name>
    <dbReference type="NCBI Taxonomy" id="684552"/>
    <lineage>
        <taxon>Bacteria</taxon>
        <taxon>Bacillati</taxon>
        <taxon>Actinomycetota</taxon>
        <taxon>Actinomycetes</taxon>
        <taxon>Micrococcales</taxon>
        <taxon>Microbacteriaceae</taxon>
        <taxon>Agrococcus</taxon>
    </lineage>
</organism>
<dbReference type="RefSeq" id="WP_092666475.1">
    <property type="nucleotide sequence ID" value="NZ_LT629734.1"/>
</dbReference>
<dbReference type="InterPro" id="IPR005545">
    <property type="entry name" value="YCII"/>
</dbReference>
<feature type="domain" description="YCII-related" evidence="2">
    <location>
        <begin position="12"/>
        <end position="81"/>
    </location>
</feature>
<gene>
    <name evidence="3" type="ORF">SAMN04489719_1549</name>
</gene>
<evidence type="ECO:0000313" key="3">
    <source>
        <dbReference type="EMBL" id="SDS10354.1"/>
    </source>
</evidence>
<proteinExistence type="inferred from homology"/>
<dbReference type="Gene3D" id="3.30.70.1060">
    <property type="entry name" value="Dimeric alpha+beta barrel"/>
    <property type="match status" value="1"/>
</dbReference>
<comment type="similarity">
    <text evidence="1">Belongs to the YciI family.</text>
</comment>
<evidence type="ECO:0000259" key="2">
    <source>
        <dbReference type="Pfam" id="PF03795"/>
    </source>
</evidence>
<name>A0A1H1PGS6_9MICO</name>
<accession>A0A1H1PGS6</accession>
<dbReference type="InterPro" id="IPR011008">
    <property type="entry name" value="Dimeric_a/b-barrel"/>
</dbReference>
<dbReference type="Pfam" id="PF03795">
    <property type="entry name" value="YCII"/>
    <property type="match status" value="1"/>
</dbReference>
<dbReference type="SUPFAM" id="SSF54909">
    <property type="entry name" value="Dimeric alpha+beta barrel"/>
    <property type="match status" value="1"/>
</dbReference>
<dbReference type="AlphaFoldDB" id="A0A1H1PGS6"/>
<sequence>MIAVILSFSDDPARLDLRPAHRERSAALAEQGVLLAGGPFADQSGALLVFATDDMEVVRAALDDDPYYSAPGVRVETVQPWTIASGGIPSA</sequence>
<protein>
    <recommendedName>
        <fullName evidence="2">YCII-related domain-containing protein</fullName>
    </recommendedName>
</protein>
<dbReference type="EMBL" id="LT629734">
    <property type="protein sequence ID" value="SDS10354.1"/>
    <property type="molecule type" value="Genomic_DNA"/>
</dbReference>
<dbReference type="Proteomes" id="UP000199649">
    <property type="component" value="Chromosome I"/>
</dbReference>